<sequence length="260" mass="27996">GFSPTEGPAAAPAAKARARQGCGSSALEAVCPCESKGGSGDGGGGWSGEIRSSVYCMVAHPLQPHLVATGTNIGIILSEFDPRALPAIAPLPTPTGNKEHSAVYIVERELKLLNFQLSNTANPSLGNAGVASDTGRPRNDSIEQLVVKQTKKHISTPAPHDSYSVLSVSSSGKYVTIVWPDIPSFAVYKASDWSVVDSGTGKLFAWDTCRDRYALVESALAPRMPLLHPFQKKCFFRLSDIKFDRFVLFKFFIQIIFILI</sequence>
<dbReference type="Proteomes" id="UP001341281">
    <property type="component" value="Chromosome 07"/>
</dbReference>
<feature type="non-terminal residue" evidence="1">
    <location>
        <position position="260"/>
    </location>
</feature>
<name>A0AAQ3U4K7_PASNO</name>
<dbReference type="PANTHER" id="PTHR45521">
    <property type="entry name" value="TSET COMPLEX MEMBER TSTF"/>
    <property type="match status" value="1"/>
</dbReference>
<protein>
    <recommendedName>
        <fullName evidence="3">Transducin/WD40 repeat-like superfamily protein</fullName>
    </recommendedName>
</protein>
<organism evidence="1 2">
    <name type="scientific">Paspalum notatum var. saurae</name>
    <dbReference type="NCBI Taxonomy" id="547442"/>
    <lineage>
        <taxon>Eukaryota</taxon>
        <taxon>Viridiplantae</taxon>
        <taxon>Streptophyta</taxon>
        <taxon>Embryophyta</taxon>
        <taxon>Tracheophyta</taxon>
        <taxon>Spermatophyta</taxon>
        <taxon>Magnoliopsida</taxon>
        <taxon>Liliopsida</taxon>
        <taxon>Poales</taxon>
        <taxon>Poaceae</taxon>
        <taxon>PACMAD clade</taxon>
        <taxon>Panicoideae</taxon>
        <taxon>Andropogonodae</taxon>
        <taxon>Paspaleae</taxon>
        <taxon>Paspalinae</taxon>
        <taxon>Paspalum</taxon>
    </lineage>
</organism>
<dbReference type="PANTHER" id="PTHR45521:SF2">
    <property type="entry name" value="TRANSDUCIN_WD40 REPEAT-LIKE SUPERFAMILY PROTEIN"/>
    <property type="match status" value="1"/>
</dbReference>
<evidence type="ECO:0008006" key="3">
    <source>
        <dbReference type="Google" id="ProtNLM"/>
    </source>
</evidence>
<dbReference type="InterPro" id="IPR053290">
    <property type="entry name" value="TSET_complex_member"/>
</dbReference>
<evidence type="ECO:0000313" key="2">
    <source>
        <dbReference type="Proteomes" id="UP001341281"/>
    </source>
</evidence>
<dbReference type="AlphaFoldDB" id="A0AAQ3U4K7"/>
<gene>
    <name evidence="1" type="ORF">U9M48_032381</name>
</gene>
<accession>A0AAQ3U4K7</accession>
<keyword evidence="2" id="KW-1185">Reference proteome</keyword>
<reference evidence="1 2" key="1">
    <citation type="submission" date="2024-02" db="EMBL/GenBank/DDBJ databases">
        <title>High-quality chromosome-scale genome assembly of Pensacola bahiagrass (Paspalum notatum Flugge var. saurae).</title>
        <authorList>
            <person name="Vega J.M."/>
            <person name="Podio M."/>
            <person name="Orjuela J."/>
            <person name="Siena L.A."/>
            <person name="Pessino S.C."/>
            <person name="Combes M.C."/>
            <person name="Mariac C."/>
            <person name="Albertini E."/>
            <person name="Pupilli F."/>
            <person name="Ortiz J.P.A."/>
            <person name="Leblanc O."/>
        </authorList>
    </citation>
    <scope>NUCLEOTIDE SEQUENCE [LARGE SCALE GENOMIC DNA]</scope>
    <source>
        <strain evidence="1">R1</strain>
        <tissue evidence="1">Leaf</tissue>
    </source>
</reference>
<proteinExistence type="predicted"/>
<dbReference type="EMBL" id="CP144751">
    <property type="protein sequence ID" value="WVZ85454.1"/>
    <property type="molecule type" value="Genomic_DNA"/>
</dbReference>
<evidence type="ECO:0000313" key="1">
    <source>
        <dbReference type="EMBL" id="WVZ85454.1"/>
    </source>
</evidence>